<dbReference type="EMBL" id="JAHRHJ020000001">
    <property type="protein sequence ID" value="KAH9328888.1"/>
    <property type="molecule type" value="Genomic_DNA"/>
</dbReference>
<protein>
    <submittedName>
        <fullName evidence="1">Uncharacterized protein</fullName>
    </submittedName>
</protein>
<gene>
    <name evidence="1" type="ORF">KI387_000996</name>
</gene>
<evidence type="ECO:0000313" key="2">
    <source>
        <dbReference type="Proteomes" id="UP000824469"/>
    </source>
</evidence>
<proteinExistence type="predicted"/>
<comment type="caution">
    <text evidence="1">The sequence shown here is derived from an EMBL/GenBank/DDBJ whole genome shotgun (WGS) entry which is preliminary data.</text>
</comment>
<keyword evidence="2" id="KW-1185">Reference proteome</keyword>
<name>A0AA38GVH4_TAXCH</name>
<feature type="non-terminal residue" evidence="1">
    <location>
        <position position="129"/>
    </location>
</feature>
<dbReference type="Proteomes" id="UP000824469">
    <property type="component" value="Unassembled WGS sequence"/>
</dbReference>
<accession>A0AA38GVH4</accession>
<organism evidence="1 2">
    <name type="scientific">Taxus chinensis</name>
    <name type="common">Chinese yew</name>
    <name type="synonym">Taxus wallichiana var. chinensis</name>
    <dbReference type="NCBI Taxonomy" id="29808"/>
    <lineage>
        <taxon>Eukaryota</taxon>
        <taxon>Viridiplantae</taxon>
        <taxon>Streptophyta</taxon>
        <taxon>Embryophyta</taxon>
        <taxon>Tracheophyta</taxon>
        <taxon>Spermatophyta</taxon>
        <taxon>Pinopsida</taxon>
        <taxon>Pinidae</taxon>
        <taxon>Conifers II</taxon>
        <taxon>Cupressales</taxon>
        <taxon>Taxaceae</taxon>
        <taxon>Taxus</taxon>
    </lineage>
</organism>
<reference evidence="1 2" key="1">
    <citation type="journal article" date="2021" name="Nat. Plants">
        <title>The Taxus genome provides insights into paclitaxel biosynthesis.</title>
        <authorList>
            <person name="Xiong X."/>
            <person name="Gou J."/>
            <person name="Liao Q."/>
            <person name="Li Y."/>
            <person name="Zhou Q."/>
            <person name="Bi G."/>
            <person name="Li C."/>
            <person name="Du R."/>
            <person name="Wang X."/>
            <person name="Sun T."/>
            <person name="Guo L."/>
            <person name="Liang H."/>
            <person name="Lu P."/>
            <person name="Wu Y."/>
            <person name="Zhang Z."/>
            <person name="Ro D.K."/>
            <person name="Shang Y."/>
            <person name="Huang S."/>
            <person name="Yan J."/>
        </authorList>
    </citation>
    <scope>NUCLEOTIDE SEQUENCE [LARGE SCALE GENOMIC DNA]</scope>
    <source>
        <strain evidence="1">Ta-2019</strain>
    </source>
</reference>
<dbReference type="AlphaFoldDB" id="A0AA38GVH4"/>
<sequence>MLNLVNCSLKQRNLKASSRHGSRSVYRDPSGVSLLIVTIRENIVGWFYCSGSICLSLDGFTLGRRRVTEMFWFASTCLGCSVYYLARQELGIENSPLKSSTAGVALLLSGWTKIDANGDKKCMDGSPRT</sequence>
<evidence type="ECO:0000313" key="1">
    <source>
        <dbReference type="EMBL" id="KAH9328888.1"/>
    </source>
</evidence>